<dbReference type="EMBL" id="JBANRG010000082">
    <property type="protein sequence ID" value="KAK7437933.1"/>
    <property type="molecule type" value="Genomic_DNA"/>
</dbReference>
<organism evidence="2 3">
    <name type="scientific">Marasmiellus scandens</name>
    <dbReference type="NCBI Taxonomy" id="2682957"/>
    <lineage>
        <taxon>Eukaryota</taxon>
        <taxon>Fungi</taxon>
        <taxon>Dikarya</taxon>
        <taxon>Basidiomycota</taxon>
        <taxon>Agaricomycotina</taxon>
        <taxon>Agaricomycetes</taxon>
        <taxon>Agaricomycetidae</taxon>
        <taxon>Agaricales</taxon>
        <taxon>Marasmiineae</taxon>
        <taxon>Omphalotaceae</taxon>
        <taxon>Marasmiellus</taxon>
    </lineage>
</organism>
<evidence type="ECO:0000313" key="3">
    <source>
        <dbReference type="Proteomes" id="UP001498398"/>
    </source>
</evidence>
<feature type="transmembrane region" description="Helical" evidence="1">
    <location>
        <begin position="105"/>
        <end position="127"/>
    </location>
</feature>
<feature type="transmembrane region" description="Helical" evidence="1">
    <location>
        <begin position="71"/>
        <end position="93"/>
    </location>
</feature>
<gene>
    <name evidence="2" type="ORF">VKT23_018368</name>
</gene>
<accession>A0ABR1IPR6</accession>
<evidence type="ECO:0000313" key="2">
    <source>
        <dbReference type="EMBL" id="KAK7437933.1"/>
    </source>
</evidence>
<sequence>MCCINDLTSSYPYLPPFDHSIFSKSKPILYFTVYRNVYCFPAHYRSSYPSYLPLCSTSPDLYLNLPLSLPILFAVVVVVVLCRVFPVVGVGVVGSSLSFQMLQVFVFSDVGCSGVVCLVFLVSLLPFCSS</sequence>
<name>A0ABR1IPR6_9AGAR</name>
<keyword evidence="3" id="KW-1185">Reference proteome</keyword>
<comment type="caution">
    <text evidence="2">The sequence shown here is derived from an EMBL/GenBank/DDBJ whole genome shotgun (WGS) entry which is preliminary data.</text>
</comment>
<proteinExistence type="predicted"/>
<keyword evidence="1" id="KW-0472">Membrane</keyword>
<evidence type="ECO:0000256" key="1">
    <source>
        <dbReference type="SAM" id="Phobius"/>
    </source>
</evidence>
<dbReference type="Proteomes" id="UP001498398">
    <property type="component" value="Unassembled WGS sequence"/>
</dbReference>
<evidence type="ECO:0008006" key="4">
    <source>
        <dbReference type="Google" id="ProtNLM"/>
    </source>
</evidence>
<protein>
    <recommendedName>
        <fullName evidence="4">Transmembrane protein</fullName>
    </recommendedName>
</protein>
<reference evidence="2 3" key="1">
    <citation type="submission" date="2024-01" db="EMBL/GenBank/DDBJ databases">
        <title>A draft genome for the cacao thread blight pathogen Marasmiellus scandens.</title>
        <authorList>
            <person name="Baruah I.K."/>
            <person name="Leung J."/>
            <person name="Bukari Y."/>
            <person name="Amoako-Attah I."/>
            <person name="Meinhardt L.W."/>
            <person name="Bailey B.A."/>
            <person name="Cohen S.P."/>
        </authorList>
    </citation>
    <scope>NUCLEOTIDE SEQUENCE [LARGE SCALE GENOMIC DNA]</scope>
    <source>
        <strain evidence="2 3">GH-19</strain>
    </source>
</reference>
<keyword evidence="1" id="KW-1133">Transmembrane helix</keyword>
<keyword evidence="1" id="KW-0812">Transmembrane</keyword>